<dbReference type="FunFam" id="3.10.150.10:FF:000006">
    <property type="entry name" value="Proliferating cell nuclear antigen"/>
    <property type="match status" value="1"/>
</dbReference>
<dbReference type="GO" id="GO:0005351">
    <property type="term" value="F:carbohydrate:proton symporter activity"/>
    <property type="evidence" value="ECO:0007669"/>
    <property type="project" value="TreeGrafter"/>
</dbReference>
<evidence type="ECO:0000256" key="13">
    <source>
        <dbReference type="RuleBase" id="RU000641"/>
    </source>
</evidence>
<evidence type="ECO:0000313" key="18">
    <source>
        <dbReference type="EMBL" id="RDW67730.1"/>
    </source>
</evidence>
<dbReference type="FunFam" id="1.20.1250.20:FF:000026">
    <property type="entry name" value="MFS quinate transporter QutD"/>
    <property type="match status" value="1"/>
</dbReference>
<dbReference type="PANTHER" id="PTHR48022:SF14">
    <property type="entry name" value="MAJOR FACILITATOR SUPERFAMILY (MFS) PROFILE DOMAIN-CONTAINING PROTEIN-RELATED"/>
    <property type="match status" value="1"/>
</dbReference>
<dbReference type="InterPro" id="IPR020846">
    <property type="entry name" value="MFS_dom"/>
</dbReference>
<evidence type="ECO:0000256" key="4">
    <source>
        <dbReference type="ARBA" id="ARBA00010992"/>
    </source>
</evidence>
<dbReference type="GO" id="GO:0043626">
    <property type="term" value="C:PCNA complex"/>
    <property type="evidence" value="ECO:0007669"/>
    <property type="project" value="UniProtKB-ARBA"/>
</dbReference>
<dbReference type="InterPro" id="IPR005828">
    <property type="entry name" value="MFS_sugar_transport-like"/>
</dbReference>
<dbReference type="GO" id="GO:0003677">
    <property type="term" value="F:DNA binding"/>
    <property type="evidence" value="ECO:0007669"/>
    <property type="project" value="UniProtKB-KW"/>
</dbReference>
<dbReference type="InterPro" id="IPR022649">
    <property type="entry name" value="Pr_cel_nuc_antig_C"/>
</dbReference>
<evidence type="ECO:0000256" key="7">
    <source>
        <dbReference type="ARBA" id="ARBA00022705"/>
    </source>
</evidence>
<evidence type="ECO:0000313" key="19">
    <source>
        <dbReference type="Proteomes" id="UP000256645"/>
    </source>
</evidence>
<dbReference type="OrthoDB" id="8120565at2759"/>
<evidence type="ECO:0000256" key="10">
    <source>
        <dbReference type="ARBA" id="ARBA00023136"/>
    </source>
</evidence>
<dbReference type="InterPro" id="IPR036259">
    <property type="entry name" value="MFS_trans_sf"/>
</dbReference>
<dbReference type="PROSITE" id="PS01251">
    <property type="entry name" value="PCNA_1"/>
    <property type="match status" value="1"/>
</dbReference>
<dbReference type="SUPFAM" id="SSF55979">
    <property type="entry name" value="DNA clamp"/>
    <property type="match status" value="2"/>
</dbReference>
<evidence type="ECO:0000256" key="15">
    <source>
        <dbReference type="SAM" id="MobiDB-lite"/>
    </source>
</evidence>
<comment type="similarity">
    <text evidence="3 14">Belongs to the PCNA family.</text>
</comment>
<feature type="region of interest" description="Disordered" evidence="15">
    <location>
        <begin position="1"/>
        <end position="49"/>
    </location>
</feature>
<dbReference type="PANTHER" id="PTHR48022">
    <property type="entry name" value="PLASTIDIC GLUCOSE TRANSPORTER 4"/>
    <property type="match status" value="1"/>
</dbReference>
<comment type="function">
    <text evidence="13">This protein is an auxiliary protein of DNA polymerase delta and is involved in the control of eukaryotic DNA replication by increasing the polymerase's processivity during elongation of the leading strand.</text>
</comment>
<dbReference type="Pfam" id="PF00083">
    <property type="entry name" value="Sugar_tr"/>
    <property type="match status" value="1"/>
</dbReference>
<name>A0A3D8R1B6_9HELO</name>
<dbReference type="Pfam" id="PF02747">
    <property type="entry name" value="PCNA_C"/>
    <property type="match status" value="1"/>
</dbReference>
<dbReference type="InterPro" id="IPR046938">
    <property type="entry name" value="DNA_clamp_sf"/>
</dbReference>
<keyword evidence="5" id="KW-0813">Transport</keyword>
<feature type="transmembrane region" description="Helical" evidence="16">
    <location>
        <begin position="461"/>
        <end position="482"/>
    </location>
</feature>
<dbReference type="Pfam" id="PF00705">
    <property type="entry name" value="PCNA_N"/>
    <property type="match status" value="1"/>
</dbReference>
<dbReference type="NCBIfam" id="TIGR00590">
    <property type="entry name" value="pcna"/>
    <property type="match status" value="1"/>
</dbReference>
<dbReference type="GO" id="GO:0006275">
    <property type="term" value="P:regulation of DNA replication"/>
    <property type="evidence" value="ECO:0007669"/>
    <property type="project" value="InterPro"/>
</dbReference>
<dbReference type="PROSITE" id="PS50850">
    <property type="entry name" value="MFS"/>
    <property type="match status" value="1"/>
</dbReference>
<feature type="region of interest" description="Disordered" evidence="15">
    <location>
        <begin position="73"/>
        <end position="104"/>
    </location>
</feature>
<keyword evidence="6 16" id="KW-0812">Transmembrane</keyword>
<sequence>MSISPDRGTFPSERREQESSNFSVGTLFRSIRRNSGRNPRPHLNKRPWSFGDPWGVFARARMAAPAWAAGLNPFGRTIEDDDKSSDSHKSSENDPPEENVTSPISSNEALHNIFNVTGSAHPSSSAAAAPASAEAYERRYVESGVRGVFSSPRVFMCALLAALSGIFYGYDQGMISILLVMEQFADSFPQLGSDTPRRGFWKGLLSAIINLGAFFGAMNQGWAADTYSRRRAIMAGIAICLVGSILQTAAHGFSMLVVARLLGGVGLGSLSMVAPLYISEISPPEIRGTLLVLEELAIVSGTVVAYWITYATRHISGQWSWRLPFLLQMLLAVALGVGVISLPCSPRWLASQGRDVDALASLAKLRQLPPDNYKVQSEWTEIRADIACSREISKERHPQYLDNSRPTKIRLEIAAWLDCFRSGCYKRTHIGIGIMLFQQFIGATALVYYSPTLLGAMGLDVGLGLITSGALNICQLVGVLSCLLTMDRFGRRKLLLSGSALMAVCFIAIATLSGLNSARWASERVAGWVSVAFMLLYMLIFGATWGSIPWGVPSEIFSGTLRAKGNAISICSNWMNNFIVVLITPLLITRSEWGAYLFFALCCLLSGIWVFCFLPETNGHTIEEMDRVFQDLANSEAEELRRRRIRQSLDDSETPSADPLQGKAEHLLVAQADIRIVLEARLEQADLLKKVVDAIKDLVQDCNFDCNDSGVALQAMDNSHVALVSMMLKAEGFAPYRCDRNVALGVNLTSLTKVLRAAQNEDILTLKAEDAPDVLNLVFESSDSDRLSEYDLKLMDIDQEHLGIPDTEYAATISMPSSEFKRICVDLMALSESVSIEASKDGVKFSCTGDIGNGAVTLRPHSDVEKPQHNVDIELTEPVALTFSLKYLVNFCKASALSSSVKLCLSNEVPLLVEYALAGSSYLRFYLAPKIGDEE</sequence>
<protein>
    <recommendedName>
        <fullName evidence="13">DNA sliding clamp PCNA</fullName>
    </recommendedName>
</protein>
<dbReference type="InterPro" id="IPR000730">
    <property type="entry name" value="Pr_cel_nuc_antig"/>
</dbReference>
<dbReference type="InterPro" id="IPR050360">
    <property type="entry name" value="MFS_Sugar_Transporters"/>
</dbReference>
<dbReference type="Gene3D" id="3.10.150.10">
    <property type="entry name" value="DNA Polymerase III, subunit A, domain 2"/>
    <property type="match status" value="2"/>
</dbReference>
<dbReference type="InterPro" id="IPR005829">
    <property type="entry name" value="Sugar_transporter_CS"/>
</dbReference>
<gene>
    <name evidence="18" type="ORF">BP6252_09126</name>
</gene>
<dbReference type="EMBL" id="PDLM01000010">
    <property type="protein sequence ID" value="RDW67730.1"/>
    <property type="molecule type" value="Genomic_DNA"/>
</dbReference>
<keyword evidence="19" id="KW-1185">Reference proteome</keyword>
<evidence type="ECO:0000256" key="2">
    <source>
        <dbReference type="ARBA" id="ARBA00004141"/>
    </source>
</evidence>
<keyword evidence="8 16" id="KW-1133">Transmembrane helix</keyword>
<dbReference type="GO" id="GO:0016020">
    <property type="term" value="C:membrane"/>
    <property type="evidence" value="ECO:0007669"/>
    <property type="project" value="UniProtKB-SubCell"/>
</dbReference>
<feature type="transmembrane region" description="Helical" evidence="16">
    <location>
        <begin position="321"/>
        <end position="344"/>
    </location>
</feature>
<dbReference type="Proteomes" id="UP000256645">
    <property type="component" value="Unassembled WGS sequence"/>
</dbReference>
<evidence type="ECO:0000256" key="3">
    <source>
        <dbReference type="ARBA" id="ARBA00010462"/>
    </source>
</evidence>
<evidence type="ECO:0000256" key="12">
    <source>
        <dbReference type="ARBA" id="ARBA00054163"/>
    </source>
</evidence>
<dbReference type="InterPro" id="IPR022648">
    <property type="entry name" value="Pr_cel_nuc_antig_N"/>
</dbReference>
<dbReference type="FunFam" id="3.10.150.10:FF:000008">
    <property type="entry name" value="Proliferating cell nuclear antigen"/>
    <property type="match status" value="1"/>
</dbReference>
<dbReference type="STRING" id="1849047.A0A3D8R1B6"/>
<dbReference type="FunFam" id="3.70.10.10:FF:000001">
    <property type="entry name" value="Proliferating cell nuclear antigen"/>
    <property type="match status" value="1"/>
</dbReference>
<feature type="transmembrane region" description="Helical" evidence="16">
    <location>
        <begin position="256"/>
        <end position="278"/>
    </location>
</feature>
<keyword evidence="9 14" id="KW-0238">DNA-binding</keyword>
<dbReference type="CDD" id="cd00577">
    <property type="entry name" value="PCNA"/>
    <property type="match status" value="1"/>
</dbReference>
<evidence type="ECO:0000256" key="16">
    <source>
        <dbReference type="SAM" id="Phobius"/>
    </source>
</evidence>
<comment type="function">
    <text evidence="12">This protein is an auxiliary protein of DNA polymerase delta and is involved in the control of eukaryotic DNA replication by increasing the polymerase's processibility during elongation of the leading strand. Involved in DNA repair.</text>
</comment>
<feature type="transmembrane region" description="Helical" evidence="16">
    <location>
        <begin position="430"/>
        <end position="449"/>
    </location>
</feature>
<evidence type="ECO:0000256" key="8">
    <source>
        <dbReference type="ARBA" id="ARBA00022989"/>
    </source>
</evidence>
<reference evidence="18 19" key="1">
    <citation type="journal article" date="2018" name="IMA Fungus">
        <title>IMA Genome-F 9: Draft genome sequence of Annulohypoxylon stygium, Aspergillus mulundensis, Berkeleyomyces basicola (syn. Thielaviopsis basicola), Ceratocystis smalleyi, two Cercospora beticola strains, Coleophoma cylindrospora, Fusarium fracticaudum, Phialophora cf. hyalina, and Morchella septimelata.</title>
        <authorList>
            <person name="Wingfield B.D."/>
            <person name="Bills G.F."/>
            <person name="Dong Y."/>
            <person name="Huang W."/>
            <person name="Nel W.J."/>
            <person name="Swalarsk-Parry B.S."/>
            <person name="Vaghefi N."/>
            <person name="Wilken P.M."/>
            <person name="An Z."/>
            <person name="de Beer Z.W."/>
            <person name="De Vos L."/>
            <person name="Chen L."/>
            <person name="Duong T.A."/>
            <person name="Gao Y."/>
            <person name="Hammerbacher A."/>
            <person name="Kikkert J.R."/>
            <person name="Li Y."/>
            <person name="Li H."/>
            <person name="Li K."/>
            <person name="Li Q."/>
            <person name="Liu X."/>
            <person name="Ma X."/>
            <person name="Naidoo K."/>
            <person name="Pethybridge S.J."/>
            <person name="Sun J."/>
            <person name="Steenkamp E.T."/>
            <person name="van der Nest M.A."/>
            <person name="van Wyk S."/>
            <person name="Wingfield M.J."/>
            <person name="Xiong C."/>
            <person name="Yue Q."/>
            <person name="Zhang X."/>
        </authorList>
    </citation>
    <scope>NUCLEOTIDE SEQUENCE [LARGE SCALE GENOMIC DNA]</scope>
    <source>
        <strain evidence="18 19">BP6252</strain>
    </source>
</reference>
<dbReference type="PROSITE" id="PS00217">
    <property type="entry name" value="SUGAR_TRANSPORT_2"/>
    <property type="match status" value="1"/>
</dbReference>
<dbReference type="NCBIfam" id="TIGR00879">
    <property type="entry name" value="SP"/>
    <property type="match status" value="1"/>
</dbReference>
<proteinExistence type="inferred from homology"/>
<evidence type="ECO:0000256" key="11">
    <source>
        <dbReference type="ARBA" id="ARBA00023242"/>
    </source>
</evidence>
<dbReference type="Gene3D" id="1.20.1250.20">
    <property type="entry name" value="MFS general substrate transporter like domains"/>
    <property type="match status" value="1"/>
</dbReference>
<feature type="domain" description="Major facilitator superfamily (MFS) profile" evidence="17">
    <location>
        <begin position="157"/>
        <end position="618"/>
    </location>
</feature>
<dbReference type="GO" id="GO:0006273">
    <property type="term" value="P:lagging strand elongation"/>
    <property type="evidence" value="ECO:0007669"/>
    <property type="project" value="UniProtKB-ARBA"/>
</dbReference>
<comment type="subcellular location">
    <subcellularLocation>
        <location evidence="2">Membrane</location>
        <topology evidence="2">Multi-pass membrane protein</topology>
    </subcellularLocation>
    <subcellularLocation>
        <location evidence="1 13">Nucleus</location>
    </subcellularLocation>
</comment>
<dbReference type="PROSITE" id="PS00293">
    <property type="entry name" value="PCNA_2"/>
    <property type="match status" value="1"/>
</dbReference>
<feature type="transmembrane region" description="Helical" evidence="16">
    <location>
        <begin position="525"/>
        <end position="546"/>
    </location>
</feature>
<evidence type="ECO:0000256" key="9">
    <source>
        <dbReference type="ARBA" id="ARBA00023125"/>
    </source>
</evidence>
<keyword evidence="11 13" id="KW-0539">Nucleus</keyword>
<evidence type="ECO:0000256" key="5">
    <source>
        <dbReference type="ARBA" id="ARBA00022448"/>
    </source>
</evidence>
<comment type="caution">
    <text evidence="18">The sequence shown here is derived from an EMBL/GenBank/DDBJ whole genome shotgun (WGS) entry which is preliminary data.</text>
</comment>
<dbReference type="GO" id="GO:0070987">
    <property type="term" value="P:error-free translesion synthesis"/>
    <property type="evidence" value="ECO:0007669"/>
    <property type="project" value="UniProtKB-ARBA"/>
</dbReference>
<keyword evidence="10 16" id="KW-0472">Membrane</keyword>
<feature type="compositionally biased region" description="Basic residues" evidence="15">
    <location>
        <begin position="30"/>
        <end position="45"/>
    </location>
</feature>
<evidence type="ECO:0000259" key="17">
    <source>
        <dbReference type="PROSITE" id="PS50850"/>
    </source>
</evidence>
<accession>A0A3D8R1B6</accession>
<dbReference type="SUPFAM" id="SSF103473">
    <property type="entry name" value="MFS general substrate transporter"/>
    <property type="match status" value="1"/>
</dbReference>
<dbReference type="InterPro" id="IPR003663">
    <property type="entry name" value="Sugar/inositol_transpt"/>
</dbReference>
<organism evidence="18 19">
    <name type="scientific">Coleophoma cylindrospora</name>
    <dbReference type="NCBI Taxonomy" id="1849047"/>
    <lineage>
        <taxon>Eukaryota</taxon>
        <taxon>Fungi</taxon>
        <taxon>Dikarya</taxon>
        <taxon>Ascomycota</taxon>
        <taxon>Pezizomycotina</taxon>
        <taxon>Leotiomycetes</taxon>
        <taxon>Helotiales</taxon>
        <taxon>Dermateaceae</taxon>
        <taxon>Coleophoma</taxon>
    </lineage>
</organism>
<feature type="transmembrane region" description="Helical" evidence="16">
    <location>
        <begin position="290"/>
        <end position="309"/>
    </location>
</feature>
<dbReference type="HAMAP" id="MF_00317">
    <property type="entry name" value="DNApol_clamp_arch"/>
    <property type="match status" value="1"/>
</dbReference>
<feature type="transmembrane region" description="Helical" evidence="16">
    <location>
        <begin position="200"/>
        <end position="219"/>
    </location>
</feature>
<evidence type="ECO:0000256" key="1">
    <source>
        <dbReference type="ARBA" id="ARBA00004123"/>
    </source>
</evidence>
<evidence type="ECO:0000256" key="6">
    <source>
        <dbReference type="ARBA" id="ARBA00022692"/>
    </source>
</evidence>
<feature type="transmembrane region" description="Helical" evidence="16">
    <location>
        <begin position="594"/>
        <end position="614"/>
    </location>
</feature>
<dbReference type="GO" id="GO:0030337">
    <property type="term" value="F:DNA polymerase processivity factor activity"/>
    <property type="evidence" value="ECO:0007669"/>
    <property type="project" value="InterPro"/>
</dbReference>
<feature type="transmembrane region" description="Helical" evidence="16">
    <location>
        <begin position="494"/>
        <end position="513"/>
    </location>
</feature>
<feature type="transmembrane region" description="Helical" evidence="16">
    <location>
        <begin position="567"/>
        <end position="588"/>
    </location>
</feature>
<dbReference type="PRINTS" id="PR00339">
    <property type="entry name" value="PCNACYCLIN"/>
</dbReference>
<feature type="transmembrane region" description="Helical" evidence="16">
    <location>
        <begin position="231"/>
        <end position="250"/>
    </location>
</feature>
<keyword evidence="7 14" id="KW-0235">DNA replication</keyword>
<evidence type="ECO:0000256" key="14">
    <source>
        <dbReference type="RuleBase" id="RU003671"/>
    </source>
</evidence>
<comment type="similarity">
    <text evidence="4">Belongs to the major facilitator superfamily. Sugar transporter (TC 2.A.1.1) family.</text>
</comment>
<feature type="transmembrane region" description="Helical" evidence="16">
    <location>
        <begin position="154"/>
        <end position="180"/>
    </location>
</feature>
<dbReference type="InterPro" id="IPR022659">
    <property type="entry name" value="Pr_cel_nuc_antig_CS"/>
</dbReference>
<dbReference type="AlphaFoldDB" id="A0A3D8R1B6"/>